<dbReference type="RefSeq" id="WP_004319406.1">
    <property type="nucleotide sequence ID" value="NZ_CAXTQT010000039.1"/>
</dbReference>
<feature type="domain" description="Peptidase C39" evidence="12">
    <location>
        <begin position="14"/>
        <end position="140"/>
    </location>
</feature>
<feature type="transmembrane region" description="Helical" evidence="9">
    <location>
        <begin position="209"/>
        <end position="230"/>
    </location>
</feature>
<evidence type="ECO:0000259" key="11">
    <source>
        <dbReference type="PROSITE" id="PS50929"/>
    </source>
</evidence>
<dbReference type="GO" id="GO:0140359">
    <property type="term" value="F:ABC-type transporter activity"/>
    <property type="evidence" value="ECO:0007669"/>
    <property type="project" value="InterPro"/>
</dbReference>
<dbReference type="Proteomes" id="UP000095333">
    <property type="component" value="Unassembled WGS sequence"/>
</dbReference>
<dbReference type="InterPro" id="IPR039421">
    <property type="entry name" value="Type_1_exporter"/>
</dbReference>
<dbReference type="InterPro" id="IPR036640">
    <property type="entry name" value="ABC1_TM_sf"/>
</dbReference>
<keyword evidence="5" id="KW-0653">Protein transport</keyword>
<reference evidence="13 14" key="1">
    <citation type="submission" date="2015-09" db="EMBL/GenBank/DDBJ databases">
        <authorList>
            <consortium name="Pathogen Informatics"/>
        </authorList>
    </citation>
    <scope>NUCLEOTIDE SEQUENCE [LARGE SCALE GENOMIC DNA]</scope>
    <source>
        <strain evidence="13 14">2789STDY5834842</strain>
    </source>
</reference>
<dbReference type="EC" id="3.6.3.44" evidence="13"/>
<evidence type="ECO:0000313" key="13">
    <source>
        <dbReference type="EMBL" id="CUN75784.1"/>
    </source>
</evidence>
<dbReference type="AlphaFoldDB" id="A0A173ZHS7"/>
<dbReference type="PANTHER" id="PTHR24221:SF654">
    <property type="entry name" value="ATP-BINDING CASSETTE SUB-FAMILY B MEMBER 6"/>
    <property type="match status" value="1"/>
</dbReference>
<keyword evidence="13" id="KW-0378">Hydrolase</keyword>
<dbReference type="InterPro" id="IPR027417">
    <property type="entry name" value="P-loop_NTPase"/>
</dbReference>
<keyword evidence="5" id="KW-0813">Transport</keyword>
<dbReference type="SMART" id="SM00382">
    <property type="entry name" value="AAA"/>
    <property type="match status" value="1"/>
</dbReference>
<feature type="domain" description="ABC transmembrane type-1" evidence="11">
    <location>
        <begin position="174"/>
        <end position="455"/>
    </location>
</feature>
<dbReference type="GO" id="GO:0016887">
    <property type="term" value="F:ATP hydrolysis activity"/>
    <property type="evidence" value="ECO:0007669"/>
    <property type="project" value="InterPro"/>
</dbReference>
<dbReference type="GO" id="GO:0034040">
    <property type="term" value="F:ATPase-coupled lipid transmembrane transporter activity"/>
    <property type="evidence" value="ECO:0007669"/>
    <property type="project" value="TreeGrafter"/>
</dbReference>
<dbReference type="InterPro" id="IPR017871">
    <property type="entry name" value="ABC_transporter-like_CS"/>
</dbReference>
<dbReference type="PROSITE" id="PS50929">
    <property type="entry name" value="ABC_TM1F"/>
    <property type="match status" value="1"/>
</dbReference>
<dbReference type="CDD" id="cd03228">
    <property type="entry name" value="ABCC_MRP_Like"/>
    <property type="match status" value="1"/>
</dbReference>
<dbReference type="PROSITE" id="PS00211">
    <property type="entry name" value="ABC_TRANSPORTER_1"/>
    <property type="match status" value="1"/>
</dbReference>
<dbReference type="Gene3D" id="1.20.1560.10">
    <property type="entry name" value="ABC transporter type 1, transmembrane domain"/>
    <property type="match status" value="1"/>
</dbReference>
<evidence type="ECO:0000256" key="9">
    <source>
        <dbReference type="SAM" id="Phobius"/>
    </source>
</evidence>
<evidence type="ECO:0000256" key="4">
    <source>
        <dbReference type="ARBA" id="ARBA00022840"/>
    </source>
</evidence>
<dbReference type="PROSITE" id="PS50893">
    <property type="entry name" value="ABC_TRANSPORTER_2"/>
    <property type="match status" value="1"/>
</dbReference>
<dbReference type="GO" id="GO:0043213">
    <property type="term" value="P:bacteriocin transport"/>
    <property type="evidence" value="ECO:0007669"/>
    <property type="project" value="UniProtKB-KW"/>
</dbReference>
<keyword evidence="3" id="KW-0547">Nucleotide-binding</keyword>
<dbReference type="PROSITE" id="PS50990">
    <property type="entry name" value="PEPTIDASE_C39"/>
    <property type="match status" value="1"/>
</dbReference>
<feature type="transmembrane region" description="Helical" evidence="9">
    <location>
        <begin position="398"/>
        <end position="420"/>
    </location>
</feature>
<evidence type="ECO:0000256" key="6">
    <source>
        <dbReference type="ARBA" id="ARBA00022989"/>
    </source>
</evidence>
<dbReference type="SUPFAM" id="SSF52540">
    <property type="entry name" value="P-loop containing nucleoside triphosphate hydrolases"/>
    <property type="match status" value="1"/>
</dbReference>
<evidence type="ECO:0000256" key="8">
    <source>
        <dbReference type="ARBA" id="ARBA00043264"/>
    </source>
</evidence>
<evidence type="ECO:0000259" key="12">
    <source>
        <dbReference type="PROSITE" id="PS50990"/>
    </source>
</evidence>
<evidence type="ECO:0000256" key="3">
    <source>
        <dbReference type="ARBA" id="ARBA00022741"/>
    </source>
</evidence>
<dbReference type="PANTHER" id="PTHR24221">
    <property type="entry name" value="ATP-BINDING CASSETTE SUB-FAMILY B"/>
    <property type="match status" value="1"/>
</dbReference>
<keyword evidence="6 9" id="KW-1133">Transmembrane helix</keyword>
<accession>A0A173ZHS7</accession>
<evidence type="ECO:0000256" key="5">
    <source>
        <dbReference type="ARBA" id="ARBA00022927"/>
    </source>
</evidence>
<dbReference type="InterPro" id="IPR005074">
    <property type="entry name" value="Peptidase_C39"/>
</dbReference>
<dbReference type="InterPro" id="IPR003439">
    <property type="entry name" value="ABC_transporter-like_ATP-bd"/>
</dbReference>
<dbReference type="Pfam" id="PF03412">
    <property type="entry name" value="Peptidase_C39"/>
    <property type="match status" value="1"/>
</dbReference>
<dbReference type="Pfam" id="PF00664">
    <property type="entry name" value="ABC_membrane"/>
    <property type="match status" value="1"/>
</dbReference>
<dbReference type="Gene3D" id="3.40.50.300">
    <property type="entry name" value="P-loop containing nucleotide triphosphate hydrolases"/>
    <property type="match status" value="1"/>
</dbReference>
<protein>
    <submittedName>
        <fullName evidence="13">ABC-type bacteriocin transporter</fullName>
        <ecNumber evidence="13">3.4.22.-</ecNumber>
        <ecNumber evidence="13">3.6.3.44</ecNumber>
    </submittedName>
</protein>
<feature type="transmembrane region" description="Helical" evidence="9">
    <location>
        <begin position="172"/>
        <end position="194"/>
    </location>
</feature>
<evidence type="ECO:0000313" key="14">
    <source>
        <dbReference type="Proteomes" id="UP000095333"/>
    </source>
</evidence>
<dbReference type="EMBL" id="CYZI01000002">
    <property type="protein sequence ID" value="CUN75784.1"/>
    <property type="molecule type" value="Genomic_DNA"/>
</dbReference>
<evidence type="ECO:0000256" key="7">
    <source>
        <dbReference type="ARBA" id="ARBA00023136"/>
    </source>
</evidence>
<name>A0A173ZHS7_PHOVU</name>
<proteinExistence type="predicted"/>
<feature type="transmembrane region" description="Helical" evidence="9">
    <location>
        <begin position="312"/>
        <end position="330"/>
    </location>
</feature>
<dbReference type="GO" id="GO:0006508">
    <property type="term" value="P:proteolysis"/>
    <property type="evidence" value="ECO:0007669"/>
    <property type="project" value="InterPro"/>
</dbReference>
<sequence>MILNIDQAKKVFTQQKSINLCGIACLISVCKYFNINVNEAEILRNSGTVHTGTTLLGIKESAEKLNLTADGYRCSIDELKNCDTISILHTVNKDGFTHFVTCFGYNNITNQFLIGDPASGLFHCDEYYLDSIWKSKLLLLFDSKKSTSKNNRDKKSNNYQYIFDIISRDIPLLLVTLILSIFASIFSLVPAIFIQKLADDIIPQKNMMLIFYGIMLYALILVIIAIISYINERVIIKQNLLFNVRILRNLLFRVFHLPITFHKSLNTGEIVSRLSDTERIQNSIVLLINSVFMQIIILFVSISILFYYELNIGVIALLSIPSLIWLSYYYSSKIGKKQKQTMAKYAKFEAYSIDILSGYFAIKSNVKEKLFHKRLLESYKSAQLKRTDLQILNSQYNLYTNLIVCVFSITVVLLSSYFVVIGKIEIGVLFAIITILAQILQASIKVVSYMVSVQEAKAAYNRSLLIIQHPLEDNSKHIDITITSCNMLALENVTFKYPGREILLEKINLTVRTGELLSIFGRIGSGKTTIIQLIQRFYAPSEGIITFNNADINKFDLHKWRRQIKVVSQQTKLFIGTIADNISMFSDSLENVELFCKTMQLDWFFKIEDLKLHNMVDENGNNLSGGQKQLIGIARALYQSAPILVLDEPTASMDKECELEVIQLLFRLKKDMIIIMITHKPEIAKMSDKIYILDNKHMTVCDDYLLL</sequence>
<organism evidence="13 14">
    <name type="scientific">Phocaeicola vulgatus</name>
    <name type="common">Bacteroides vulgatus</name>
    <dbReference type="NCBI Taxonomy" id="821"/>
    <lineage>
        <taxon>Bacteria</taxon>
        <taxon>Pseudomonadati</taxon>
        <taxon>Bacteroidota</taxon>
        <taxon>Bacteroidia</taxon>
        <taxon>Bacteroidales</taxon>
        <taxon>Bacteroidaceae</taxon>
        <taxon>Phocaeicola</taxon>
    </lineage>
</organism>
<feature type="transmembrane region" description="Helical" evidence="9">
    <location>
        <begin position="426"/>
        <end position="447"/>
    </location>
</feature>
<gene>
    <name evidence="13" type="primary">lagD</name>
    <name evidence="13" type="ORF">ERS852457_00788</name>
</gene>
<dbReference type="GO" id="GO:0005524">
    <property type="term" value="F:ATP binding"/>
    <property type="evidence" value="ECO:0007669"/>
    <property type="project" value="UniProtKB-KW"/>
</dbReference>
<feature type="transmembrane region" description="Helical" evidence="9">
    <location>
        <begin position="284"/>
        <end position="306"/>
    </location>
</feature>
<dbReference type="GO" id="GO:0005886">
    <property type="term" value="C:plasma membrane"/>
    <property type="evidence" value="ECO:0007669"/>
    <property type="project" value="UniProtKB-SubCell"/>
</dbReference>
<evidence type="ECO:0000259" key="10">
    <source>
        <dbReference type="PROSITE" id="PS50893"/>
    </source>
</evidence>
<keyword evidence="7 9" id="KW-0472">Membrane</keyword>
<dbReference type="EC" id="3.4.22.-" evidence="13"/>
<dbReference type="InterPro" id="IPR011527">
    <property type="entry name" value="ABC1_TM_dom"/>
</dbReference>
<evidence type="ECO:0000256" key="2">
    <source>
        <dbReference type="ARBA" id="ARBA00022692"/>
    </source>
</evidence>
<dbReference type="GO" id="GO:0008233">
    <property type="term" value="F:peptidase activity"/>
    <property type="evidence" value="ECO:0007669"/>
    <property type="project" value="InterPro"/>
</dbReference>
<feature type="domain" description="ABC transporter" evidence="10">
    <location>
        <begin position="488"/>
        <end position="707"/>
    </location>
</feature>
<comment type="subcellular location">
    <subcellularLocation>
        <location evidence="1">Cell membrane</location>
        <topology evidence="1">Multi-pass membrane protein</topology>
    </subcellularLocation>
</comment>
<dbReference type="SUPFAM" id="SSF90123">
    <property type="entry name" value="ABC transporter transmembrane region"/>
    <property type="match status" value="1"/>
</dbReference>
<keyword evidence="2 9" id="KW-0812">Transmembrane</keyword>
<dbReference type="Gene3D" id="3.90.70.10">
    <property type="entry name" value="Cysteine proteinases"/>
    <property type="match status" value="1"/>
</dbReference>
<dbReference type="Pfam" id="PF00005">
    <property type="entry name" value="ABC_tran"/>
    <property type="match status" value="1"/>
</dbReference>
<dbReference type="GO" id="GO:0015031">
    <property type="term" value="P:protein transport"/>
    <property type="evidence" value="ECO:0007669"/>
    <property type="project" value="UniProtKB-KW"/>
</dbReference>
<evidence type="ECO:0000256" key="1">
    <source>
        <dbReference type="ARBA" id="ARBA00004651"/>
    </source>
</evidence>
<keyword evidence="4" id="KW-0067">ATP-binding</keyword>
<dbReference type="InterPro" id="IPR003593">
    <property type="entry name" value="AAA+_ATPase"/>
</dbReference>
<keyword evidence="8" id="KW-0080">Bacteriocin transport</keyword>